<dbReference type="InterPro" id="IPR029021">
    <property type="entry name" value="Prot-tyrosine_phosphatase-like"/>
</dbReference>
<gene>
    <name evidence="4" type="ORF">H8744_05190</name>
</gene>
<dbReference type="GO" id="GO:0004721">
    <property type="term" value="F:phosphoprotein phosphatase activity"/>
    <property type="evidence" value="ECO:0007669"/>
    <property type="project" value="InterPro"/>
</dbReference>
<dbReference type="PANTHER" id="PTHR31126:SF1">
    <property type="entry name" value="TYROSINE SPECIFIC PROTEIN PHOSPHATASES DOMAIN-CONTAINING PROTEIN"/>
    <property type="match status" value="1"/>
</dbReference>
<dbReference type="PANTHER" id="PTHR31126">
    <property type="entry name" value="TYROSINE-PROTEIN PHOSPHATASE"/>
    <property type="match status" value="1"/>
</dbReference>
<feature type="chain" id="PRO_5039239668" evidence="2">
    <location>
        <begin position="21"/>
        <end position="351"/>
    </location>
</feature>
<comment type="caution">
    <text evidence="4">The sequence shown here is derived from an EMBL/GenBank/DDBJ whole genome shotgun (WGS) entry which is preliminary data.</text>
</comment>
<dbReference type="AlphaFoldDB" id="A0A926EZ79"/>
<comment type="similarity">
    <text evidence="1">Belongs to the protein-tyrosine phosphatase family.</text>
</comment>
<accession>A0A926EZ79</accession>
<keyword evidence="5" id="KW-1185">Reference proteome</keyword>
<proteinExistence type="inferred from homology"/>
<keyword evidence="2" id="KW-0732">Signal</keyword>
<dbReference type="PROSITE" id="PS00383">
    <property type="entry name" value="TYR_PHOSPHATASE_1"/>
    <property type="match status" value="1"/>
</dbReference>
<evidence type="ECO:0000256" key="2">
    <source>
        <dbReference type="SAM" id="SignalP"/>
    </source>
</evidence>
<dbReference type="InterPro" id="IPR026893">
    <property type="entry name" value="Tyr/Ser_Pase_IphP-type"/>
</dbReference>
<dbReference type="PROSITE" id="PS50056">
    <property type="entry name" value="TYR_PHOSPHATASE_2"/>
    <property type="match status" value="1"/>
</dbReference>
<dbReference type="RefSeq" id="WP_262433825.1">
    <property type="nucleotide sequence ID" value="NZ_JACRTF010000001.1"/>
</dbReference>
<dbReference type="InterPro" id="IPR016130">
    <property type="entry name" value="Tyr_Pase_AS"/>
</dbReference>
<dbReference type="SUPFAM" id="SSF52799">
    <property type="entry name" value="(Phosphotyrosine protein) phosphatases II"/>
    <property type="match status" value="1"/>
</dbReference>
<evidence type="ECO:0000313" key="5">
    <source>
        <dbReference type="Proteomes" id="UP000651085"/>
    </source>
</evidence>
<evidence type="ECO:0000259" key="3">
    <source>
        <dbReference type="PROSITE" id="PS50056"/>
    </source>
</evidence>
<sequence length="351" mass="39933">MYKNLLNWLAVLLLFPSCSKTPPTISVVCEENNVGNCIIKWETAPFIKGQVTVFASTNPRIIPETMPVAAADISDGKMTIITDDPSQRYYYLMVFNNKYRVKIATRNVNIRGIQNFRDLGGYKSEAGKNVRWGMLYRSAQIDSLDCSAQRELRNIGIKTIIDLRSPEERANYAQLQEGFNMVHIPIQTGNMEYILQGIQEGRIKGDTINRIVERMNRELVMNYREEFKKLFEILLVPDNYPAIIHCSSGKGRTGVASALVLSALGVNEEVIMQDYRLSNDYFNIPKASKYAYKLPVNSQEAITAVYTAKEDFLNAAREEIEQTYGDVPTYLSKGLNLNTEDIRKLRKILLE</sequence>
<feature type="signal peptide" evidence="2">
    <location>
        <begin position="1"/>
        <end position="20"/>
    </location>
</feature>
<organism evidence="4 5">
    <name type="scientific">Jilunia laotingensis</name>
    <dbReference type="NCBI Taxonomy" id="2763675"/>
    <lineage>
        <taxon>Bacteria</taxon>
        <taxon>Pseudomonadati</taxon>
        <taxon>Bacteroidota</taxon>
        <taxon>Bacteroidia</taxon>
        <taxon>Bacteroidales</taxon>
        <taxon>Bacteroidaceae</taxon>
        <taxon>Jilunia</taxon>
    </lineage>
</organism>
<feature type="domain" description="Tyrosine specific protein phosphatases" evidence="3">
    <location>
        <begin position="221"/>
        <end position="276"/>
    </location>
</feature>
<name>A0A926EZ79_9BACT</name>
<dbReference type="InterPro" id="IPR000387">
    <property type="entry name" value="Tyr_Pase_dom"/>
</dbReference>
<evidence type="ECO:0000313" key="4">
    <source>
        <dbReference type="EMBL" id="MBC8592653.1"/>
    </source>
</evidence>
<dbReference type="CDD" id="cd14529">
    <property type="entry name" value="TpbA-like"/>
    <property type="match status" value="1"/>
</dbReference>
<protein>
    <submittedName>
        <fullName evidence="4">Tyrosine-protein phosphatase</fullName>
    </submittedName>
</protein>
<dbReference type="Gene3D" id="3.90.190.10">
    <property type="entry name" value="Protein tyrosine phosphatase superfamily"/>
    <property type="match status" value="1"/>
</dbReference>
<dbReference type="Proteomes" id="UP000651085">
    <property type="component" value="Unassembled WGS sequence"/>
</dbReference>
<dbReference type="Pfam" id="PF13350">
    <property type="entry name" value="Y_phosphatase3"/>
    <property type="match status" value="1"/>
</dbReference>
<reference evidence="4" key="1">
    <citation type="submission" date="2020-08" db="EMBL/GenBank/DDBJ databases">
        <title>Genome public.</title>
        <authorList>
            <person name="Liu C."/>
            <person name="Sun Q."/>
        </authorList>
    </citation>
    <scope>NUCLEOTIDE SEQUENCE</scope>
    <source>
        <strain evidence="4">N12</strain>
    </source>
</reference>
<dbReference type="EMBL" id="JACRTF010000001">
    <property type="protein sequence ID" value="MBC8592653.1"/>
    <property type="molecule type" value="Genomic_DNA"/>
</dbReference>
<evidence type="ECO:0000256" key="1">
    <source>
        <dbReference type="ARBA" id="ARBA00009580"/>
    </source>
</evidence>